<dbReference type="GO" id="GO:0004658">
    <property type="term" value="F:propionyl-CoA carboxylase activity"/>
    <property type="evidence" value="ECO:0007669"/>
    <property type="project" value="InterPro"/>
</dbReference>
<dbReference type="RefSeq" id="WP_013862877.1">
    <property type="nucleotide sequence ID" value="NC_015635.1"/>
</dbReference>
<name>F5XTD3_MICPN</name>
<feature type="region of interest" description="Disordered" evidence="1">
    <location>
        <begin position="31"/>
        <end position="55"/>
    </location>
</feature>
<dbReference type="Proteomes" id="UP000007947">
    <property type="component" value="Chromosome"/>
</dbReference>
<organism evidence="2 3">
    <name type="scientific">Microlunatus phosphovorus (strain ATCC 700054 / DSM 10555 / JCM 9379 / NBRC 101784 / NCIMB 13414 / VKM Ac-1990 / NM-1)</name>
    <dbReference type="NCBI Taxonomy" id="1032480"/>
    <lineage>
        <taxon>Bacteria</taxon>
        <taxon>Bacillati</taxon>
        <taxon>Actinomycetota</taxon>
        <taxon>Actinomycetes</taxon>
        <taxon>Propionibacteriales</taxon>
        <taxon>Propionibacteriaceae</taxon>
        <taxon>Microlunatus</taxon>
    </lineage>
</organism>
<evidence type="ECO:0008006" key="4">
    <source>
        <dbReference type="Google" id="ProtNLM"/>
    </source>
</evidence>
<dbReference type="Pfam" id="PF13822">
    <property type="entry name" value="ACC_epsilon"/>
    <property type="match status" value="1"/>
</dbReference>
<dbReference type="GO" id="GO:0003989">
    <property type="term" value="F:acetyl-CoA carboxylase activity"/>
    <property type="evidence" value="ECO:0007669"/>
    <property type="project" value="InterPro"/>
</dbReference>
<gene>
    <name evidence="2" type="ordered locus">MLP_19910</name>
</gene>
<dbReference type="KEGG" id="mph:MLP_19910"/>
<dbReference type="PROSITE" id="PS51257">
    <property type="entry name" value="PROKAR_LIPOPROTEIN"/>
    <property type="match status" value="1"/>
</dbReference>
<dbReference type="HOGENOM" id="CLU_175330_2_1_11"/>
<dbReference type="STRING" id="1032480.MLP_19910"/>
<dbReference type="OrthoDB" id="4954177at2"/>
<evidence type="ECO:0000256" key="1">
    <source>
        <dbReference type="SAM" id="MobiDB-lite"/>
    </source>
</evidence>
<reference evidence="2 3" key="1">
    <citation type="submission" date="2011-05" db="EMBL/GenBank/DDBJ databases">
        <title>Whole genome sequence of Microlunatus phosphovorus NM-1.</title>
        <authorList>
            <person name="Hosoyama A."/>
            <person name="Sasaki K."/>
            <person name="Harada T."/>
            <person name="Igarashi R."/>
            <person name="Kawakoshi A."/>
            <person name="Sasagawa M."/>
            <person name="Fukada J."/>
            <person name="Nakamura S."/>
            <person name="Katano Y."/>
            <person name="Hanada S."/>
            <person name="Kamagata Y."/>
            <person name="Nakamura N."/>
            <person name="Yamazaki S."/>
            <person name="Fujita N."/>
        </authorList>
    </citation>
    <scope>NUCLEOTIDE SEQUENCE [LARGE SCALE GENOMIC DNA]</scope>
    <source>
        <strain evidence="3">ATCC 700054 / DSM 10555 / JCM 9379 / NBRC 101784 / NCIMB 13414 / VKM Ac-1990 / NM-1</strain>
    </source>
</reference>
<dbReference type="AlphaFoldDB" id="F5XTD3"/>
<evidence type="ECO:0000313" key="3">
    <source>
        <dbReference type="Proteomes" id="UP000007947"/>
    </source>
</evidence>
<keyword evidence="3" id="KW-1185">Reference proteome</keyword>
<dbReference type="EMBL" id="AP012204">
    <property type="protein sequence ID" value="BAK35005.1"/>
    <property type="molecule type" value="Genomic_DNA"/>
</dbReference>
<dbReference type="InterPro" id="IPR032716">
    <property type="entry name" value="ACC_epsilon"/>
</dbReference>
<accession>F5XTD3</accession>
<protein>
    <recommendedName>
        <fullName evidence="4">Acyl-CoA carboxylase epsilon subunit</fullName>
    </recommendedName>
</protein>
<evidence type="ECO:0000313" key="2">
    <source>
        <dbReference type="EMBL" id="BAK35005.1"/>
    </source>
</evidence>
<proteinExistence type="predicted"/>
<sequence>MITILRGNPTPEELAAMLTVLAACSAVSRDSGPALATATDQQERPAASAGTSGWLDRSAGLRAPLRIGPDSWRRSAWR</sequence>